<sequence>MSSPRAVPKAPISAWMVTSKFELGKPRLVPGPGKPRLVSGPGKPRLVSGPGKPRPVPGPVRWKPEPNKTRDAGNNEGRHGKQGKGSTLSKKPGREEESDGDHKSRETTTIRVAVNDQNRSQVEKWLGDNDVGPSNAVPLLVKARFMNPLDADATNDFAKFLYQSEDTQIDTQTSSETSDLKDDSYDILVAKVGEKDARESSSSTGQMGYLLENGKRVPKISEGCK</sequence>
<evidence type="ECO:0000313" key="3">
    <source>
        <dbReference type="Proteomes" id="UP000000603"/>
    </source>
</evidence>
<dbReference type="AlphaFoldDB" id="Q6AB38"/>
<dbReference type="EMBL" id="AE017283">
    <property type="protein sequence ID" value="AAT82028.1"/>
    <property type="molecule type" value="Genomic_DNA"/>
</dbReference>
<evidence type="ECO:0000256" key="1">
    <source>
        <dbReference type="SAM" id="MobiDB-lite"/>
    </source>
</evidence>
<feature type="region of interest" description="Disordered" evidence="1">
    <location>
        <begin position="21"/>
        <end position="116"/>
    </location>
</feature>
<organism evidence="2 3">
    <name type="scientific">Cutibacterium acnes (strain DSM 16379 / KPA171202)</name>
    <name type="common">Propionibacterium acnes</name>
    <dbReference type="NCBI Taxonomy" id="267747"/>
    <lineage>
        <taxon>Bacteria</taxon>
        <taxon>Bacillati</taxon>
        <taxon>Actinomycetota</taxon>
        <taxon>Actinomycetes</taxon>
        <taxon>Propionibacteriales</taxon>
        <taxon>Propionibacteriaceae</taxon>
        <taxon>Cutibacterium</taxon>
    </lineage>
</organism>
<feature type="compositionally biased region" description="Basic and acidic residues" evidence="1">
    <location>
        <begin position="92"/>
        <end position="108"/>
    </location>
</feature>
<proteinExistence type="predicted"/>
<reference evidence="2 3" key="1">
    <citation type="journal article" date="2004" name="Science">
        <title>The complete genome sequence of Propionibacterium acnes, a commensal of human skin.</title>
        <authorList>
            <person name="Bruggemann H."/>
            <person name="Henne A."/>
            <person name="Hoster F."/>
            <person name="Liesegang H."/>
            <person name="Wiezer A."/>
            <person name="Strittmatter A."/>
            <person name="Hujer S."/>
            <person name="Durre P."/>
            <person name="Gottschalk G."/>
        </authorList>
    </citation>
    <scope>NUCLEOTIDE SEQUENCE [LARGE SCALE GENOMIC DNA]</scope>
    <source>
        <strain evidence="3">DSM 16379 / KPA171202</strain>
    </source>
</reference>
<dbReference type="KEGG" id="pac:PPA0270"/>
<dbReference type="HOGENOM" id="CLU_117616_0_0_11"/>
<protein>
    <submittedName>
        <fullName evidence="2">Uncharacterized protein</fullName>
    </submittedName>
</protein>
<dbReference type="Proteomes" id="UP000000603">
    <property type="component" value="Chromosome"/>
</dbReference>
<dbReference type="EnsemblBacteria" id="AAT82028">
    <property type="protein sequence ID" value="AAT82028"/>
    <property type="gene ID" value="PPA0270"/>
</dbReference>
<gene>
    <name evidence="2" type="ordered locus">PPA0270</name>
</gene>
<accession>Q6AB38</accession>
<feature type="compositionally biased region" description="Basic and acidic residues" evidence="1">
    <location>
        <begin position="62"/>
        <end position="79"/>
    </location>
</feature>
<name>Q6AB38_CUTAK</name>
<evidence type="ECO:0000313" key="2">
    <source>
        <dbReference type="EMBL" id="AAT82028.1"/>
    </source>
</evidence>